<reference evidence="5" key="2">
    <citation type="submission" date="2021-04" db="EMBL/GenBank/DDBJ databases">
        <authorList>
            <person name="Gilroy R."/>
        </authorList>
    </citation>
    <scope>NUCLEOTIDE SEQUENCE</scope>
    <source>
        <strain evidence="5">2189</strain>
    </source>
</reference>
<comment type="caution">
    <text evidence="5">The sequence shown here is derived from an EMBL/GenBank/DDBJ whole genome shotgun (WGS) entry which is preliminary data.</text>
</comment>
<dbReference type="PANTHER" id="PTHR43191:SF2">
    <property type="entry name" value="RRNA METHYLTRANSFERASE 3, MITOCHONDRIAL"/>
    <property type="match status" value="1"/>
</dbReference>
<evidence type="ECO:0000256" key="3">
    <source>
        <dbReference type="ARBA" id="ARBA00022679"/>
    </source>
</evidence>
<comment type="similarity">
    <text evidence="1">Belongs to the class IV-like SAM-binding methyltransferase superfamily. RNA methyltransferase TrmH family.</text>
</comment>
<dbReference type="Pfam" id="PF22435">
    <property type="entry name" value="MRM3-like_sub_bind"/>
    <property type="match status" value="1"/>
</dbReference>
<dbReference type="InterPro" id="IPR029026">
    <property type="entry name" value="tRNA_m1G_MTases_N"/>
</dbReference>
<dbReference type="InterPro" id="IPR001537">
    <property type="entry name" value="SpoU_MeTrfase"/>
</dbReference>
<dbReference type="SUPFAM" id="SSF75217">
    <property type="entry name" value="alpha/beta knot"/>
    <property type="match status" value="1"/>
</dbReference>
<feature type="domain" description="RNA 2-O ribose methyltransferase substrate binding" evidence="4">
    <location>
        <begin position="30"/>
        <end position="95"/>
    </location>
</feature>
<dbReference type="GO" id="GO:0032259">
    <property type="term" value="P:methylation"/>
    <property type="evidence" value="ECO:0007669"/>
    <property type="project" value="UniProtKB-KW"/>
</dbReference>
<accession>A0A9D2AUV9</accession>
<dbReference type="Gene3D" id="3.30.1330.30">
    <property type="match status" value="1"/>
</dbReference>
<evidence type="ECO:0000313" key="5">
    <source>
        <dbReference type="EMBL" id="HIX50768.1"/>
    </source>
</evidence>
<dbReference type="GO" id="GO:0008173">
    <property type="term" value="F:RNA methyltransferase activity"/>
    <property type="evidence" value="ECO:0007669"/>
    <property type="project" value="InterPro"/>
</dbReference>
<sequence length="260" mass="27795">MVITSRNNPFVRHILSLREKKFRREAGEFVVEGVKQVNEALAGGCEVKAVVCAESFAEAWRFAGAVLVSDGVFEKLSGEVTPQGVLALLAVPELTPRPPQGKALLLDGVSDPGNMGAILRTANAAGYADVYLRGCVDPFSPKSVRAAMSGLFFVRLHAGEDAELANCLAGVPLLCADMGGEDVFSFSPPPNFCLVIGNEANGVSKEVRARCAHTVRIPMRESCESLNAAVSAGILMYELQYAREKKLSHGLKGEDTDVRT</sequence>
<dbReference type="Proteomes" id="UP000886847">
    <property type="component" value="Unassembled WGS sequence"/>
</dbReference>
<evidence type="ECO:0000259" key="4">
    <source>
        <dbReference type="SMART" id="SM00967"/>
    </source>
</evidence>
<proteinExistence type="inferred from homology"/>
<keyword evidence="3" id="KW-0808">Transferase</keyword>
<name>A0A9D2AUV9_9FIRM</name>
<dbReference type="CDD" id="cd18095">
    <property type="entry name" value="SpoU-like_rRNA-MTase"/>
    <property type="match status" value="1"/>
</dbReference>
<evidence type="ECO:0000313" key="6">
    <source>
        <dbReference type="Proteomes" id="UP000886847"/>
    </source>
</evidence>
<dbReference type="SMART" id="SM00967">
    <property type="entry name" value="SpoU_sub_bind"/>
    <property type="match status" value="1"/>
</dbReference>
<dbReference type="GO" id="GO:0005737">
    <property type="term" value="C:cytoplasm"/>
    <property type="evidence" value="ECO:0007669"/>
    <property type="project" value="UniProtKB-ARBA"/>
</dbReference>
<dbReference type="InterPro" id="IPR029028">
    <property type="entry name" value="Alpha/beta_knot_MTases"/>
</dbReference>
<dbReference type="EMBL" id="DXEW01000029">
    <property type="protein sequence ID" value="HIX50768.1"/>
    <property type="molecule type" value="Genomic_DNA"/>
</dbReference>
<keyword evidence="2 5" id="KW-0489">Methyltransferase</keyword>
<dbReference type="Pfam" id="PF00588">
    <property type="entry name" value="SpoU_methylase"/>
    <property type="match status" value="1"/>
</dbReference>
<dbReference type="InterPro" id="IPR051259">
    <property type="entry name" value="rRNA_Methyltransferase"/>
</dbReference>
<dbReference type="SUPFAM" id="SSF55315">
    <property type="entry name" value="L30e-like"/>
    <property type="match status" value="1"/>
</dbReference>
<dbReference type="GO" id="GO:0006396">
    <property type="term" value="P:RNA processing"/>
    <property type="evidence" value="ECO:0007669"/>
    <property type="project" value="InterPro"/>
</dbReference>
<protein>
    <submittedName>
        <fullName evidence="5">RNA methyltransferase</fullName>
    </submittedName>
</protein>
<reference evidence="5" key="1">
    <citation type="journal article" date="2021" name="PeerJ">
        <title>Extensive microbial diversity within the chicken gut microbiome revealed by metagenomics and culture.</title>
        <authorList>
            <person name="Gilroy R."/>
            <person name="Ravi A."/>
            <person name="Getino M."/>
            <person name="Pursley I."/>
            <person name="Horton D.L."/>
            <person name="Alikhan N.F."/>
            <person name="Baker D."/>
            <person name="Gharbi K."/>
            <person name="Hall N."/>
            <person name="Watson M."/>
            <person name="Adriaenssens E.M."/>
            <person name="Foster-Nyarko E."/>
            <person name="Jarju S."/>
            <person name="Secka A."/>
            <person name="Antonio M."/>
            <person name="Oren A."/>
            <person name="Chaudhuri R.R."/>
            <person name="La Ragione R."/>
            <person name="Hildebrand F."/>
            <person name="Pallen M.J."/>
        </authorList>
    </citation>
    <scope>NUCLEOTIDE SEQUENCE</scope>
    <source>
        <strain evidence="5">2189</strain>
    </source>
</reference>
<organism evidence="5 6">
    <name type="scientific">Candidatus Borkfalkia faecavium</name>
    <dbReference type="NCBI Taxonomy" id="2838508"/>
    <lineage>
        <taxon>Bacteria</taxon>
        <taxon>Bacillati</taxon>
        <taxon>Bacillota</taxon>
        <taxon>Clostridia</taxon>
        <taxon>Christensenellales</taxon>
        <taxon>Christensenellaceae</taxon>
        <taxon>Candidatus Borkfalkia</taxon>
    </lineage>
</organism>
<dbReference type="InterPro" id="IPR053888">
    <property type="entry name" value="MRM3-like_sub_bind"/>
</dbReference>
<dbReference type="InterPro" id="IPR029064">
    <property type="entry name" value="Ribosomal_eL30-like_sf"/>
</dbReference>
<dbReference type="Gene3D" id="3.40.1280.10">
    <property type="match status" value="1"/>
</dbReference>
<evidence type="ECO:0000256" key="1">
    <source>
        <dbReference type="ARBA" id="ARBA00007228"/>
    </source>
</evidence>
<dbReference type="PANTHER" id="PTHR43191">
    <property type="entry name" value="RRNA METHYLTRANSFERASE 3"/>
    <property type="match status" value="1"/>
</dbReference>
<dbReference type="InterPro" id="IPR013123">
    <property type="entry name" value="SpoU_subst-bd"/>
</dbReference>
<dbReference type="AlphaFoldDB" id="A0A9D2AUV9"/>
<evidence type="ECO:0000256" key="2">
    <source>
        <dbReference type="ARBA" id="ARBA00022603"/>
    </source>
</evidence>
<dbReference type="GO" id="GO:0003723">
    <property type="term" value="F:RNA binding"/>
    <property type="evidence" value="ECO:0007669"/>
    <property type="project" value="InterPro"/>
</dbReference>
<gene>
    <name evidence="5" type="ORF">H9851_05735</name>
</gene>